<evidence type="ECO:0000313" key="8">
    <source>
        <dbReference type="Proteomes" id="UP000694568"/>
    </source>
</evidence>
<dbReference type="SUPFAM" id="SSF49842">
    <property type="entry name" value="TNF-like"/>
    <property type="match status" value="1"/>
</dbReference>
<keyword evidence="8" id="KW-1185">Reference proteome</keyword>
<dbReference type="PANTHER" id="PTHR22923:SF102">
    <property type="entry name" value="CEREBELLIN 13-RELATED"/>
    <property type="match status" value="1"/>
</dbReference>
<dbReference type="Ensembl" id="ENSSLUT00000056862.1">
    <property type="protein sequence ID" value="ENSSLUP00000055250.1"/>
    <property type="gene ID" value="ENSSLUG00000023845.1"/>
</dbReference>
<reference evidence="7" key="1">
    <citation type="submission" date="2025-08" db="UniProtKB">
        <authorList>
            <consortium name="Ensembl"/>
        </authorList>
    </citation>
    <scope>IDENTIFICATION</scope>
</reference>
<keyword evidence="2" id="KW-0964">Secreted</keyword>
<protein>
    <submittedName>
        <fullName evidence="7">Complement C1q-like protein 4</fullName>
    </submittedName>
</protein>
<comment type="subcellular location">
    <subcellularLocation>
        <location evidence="1">Secreted</location>
    </subcellularLocation>
</comment>
<dbReference type="PRINTS" id="PR00007">
    <property type="entry name" value="COMPLEMNTC1Q"/>
</dbReference>
<evidence type="ECO:0000259" key="6">
    <source>
        <dbReference type="PROSITE" id="PS50871"/>
    </source>
</evidence>
<feature type="coiled-coil region" evidence="4">
    <location>
        <begin position="36"/>
        <end position="96"/>
    </location>
</feature>
<feature type="signal peptide" evidence="5">
    <location>
        <begin position="1"/>
        <end position="18"/>
    </location>
</feature>
<evidence type="ECO:0000256" key="4">
    <source>
        <dbReference type="SAM" id="Coils"/>
    </source>
</evidence>
<feature type="chain" id="PRO_5034284402" evidence="5">
    <location>
        <begin position="19"/>
        <end position="235"/>
    </location>
</feature>
<dbReference type="Gene3D" id="2.60.120.40">
    <property type="match status" value="1"/>
</dbReference>
<evidence type="ECO:0000256" key="1">
    <source>
        <dbReference type="ARBA" id="ARBA00004613"/>
    </source>
</evidence>
<evidence type="ECO:0000256" key="3">
    <source>
        <dbReference type="ARBA" id="ARBA00022729"/>
    </source>
</evidence>
<dbReference type="PROSITE" id="PS50871">
    <property type="entry name" value="C1Q"/>
    <property type="match status" value="1"/>
</dbReference>
<accession>A0A8D0APD4</accession>
<keyword evidence="4" id="KW-0175">Coiled coil</keyword>
<dbReference type="Pfam" id="PF00386">
    <property type="entry name" value="C1q"/>
    <property type="match status" value="1"/>
</dbReference>
<keyword evidence="3 5" id="KW-0732">Signal</keyword>
<name>A0A8D0APD4_SANLU</name>
<dbReference type="GO" id="GO:0005576">
    <property type="term" value="C:extracellular region"/>
    <property type="evidence" value="ECO:0007669"/>
    <property type="project" value="UniProtKB-SubCell"/>
</dbReference>
<dbReference type="SMART" id="SM00110">
    <property type="entry name" value="C1Q"/>
    <property type="match status" value="1"/>
</dbReference>
<proteinExistence type="predicted"/>
<dbReference type="InterPro" id="IPR050822">
    <property type="entry name" value="Cerebellin_Synaptic_Org"/>
</dbReference>
<dbReference type="InterPro" id="IPR001073">
    <property type="entry name" value="C1q_dom"/>
</dbReference>
<reference evidence="7" key="2">
    <citation type="submission" date="2025-09" db="UniProtKB">
        <authorList>
            <consortium name="Ensembl"/>
        </authorList>
    </citation>
    <scope>IDENTIFICATION</scope>
</reference>
<dbReference type="AlphaFoldDB" id="A0A8D0APD4"/>
<dbReference type="GeneTree" id="ENSGT00950000183116"/>
<evidence type="ECO:0000313" key="7">
    <source>
        <dbReference type="Ensembl" id="ENSSLUP00000055250.1"/>
    </source>
</evidence>
<evidence type="ECO:0000256" key="5">
    <source>
        <dbReference type="SAM" id="SignalP"/>
    </source>
</evidence>
<sequence>MKIFVSFTLWLLLGSVSANESTDCQQTFPQDIYAALREMTASLVQLKADMRLQTQEQVQQKTEVEKLKTELEKLNKQQLEQAAQQKTEVDKQKQQQIVQQVAFTASLVVAGETTLGPLASDTTLIYKHVTTNIGNAYNSNTGVFTAPVRGAYNFEWWVGAHGDNSHASCAVLVKNSEKISMAWEQQNHHFGIASNGATLLLQVGDVVFVRQGANCLVYDNENHHTTFSGHLLFPM</sequence>
<evidence type="ECO:0000256" key="2">
    <source>
        <dbReference type="ARBA" id="ARBA00022525"/>
    </source>
</evidence>
<dbReference type="PANTHER" id="PTHR22923">
    <property type="entry name" value="CEREBELLIN-RELATED"/>
    <property type="match status" value="1"/>
</dbReference>
<organism evidence="7 8">
    <name type="scientific">Sander lucioperca</name>
    <name type="common">Pike-perch</name>
    <name type="synonym">Perca lucioperca</name>
    <dbReference type="NCBI Taxonomy" id="283035"/>
    <lineage>
        <taxon>Eukaryota</taxon>
        <taxon>Metazoa</taxon>
        <taxon>Chordata</taxon>
        <taxon>Craniata</taxon>
        <taxon>Vertebrata</taxon>
        <taxon>Euteleostomi</taxon>
        <taxon>Actinopterygii</taxon>
        <taxon>Neopterygii</taxon>
        <taxon>Teleostei</taxon>
        <taxon>Neoteleostei</taxon>
        <taxon>Acanthomorphata</taxon>
        <taxon>Eupercaria</taxon>
        <taxon>Perciformes</taxon>
        <taxon>Percoidei</taxon>
        <taxon>Percidae</taxon>
        <taxon>Luciopercinae</taxon>
        <taxon>Sander</taxon>
    </lineage>
</organism>
<dbReference type="InterPro" id="IPR008983">
    <property type="entry name" value="Tumour_necrosis_fac-like_dom"/>
</dbReference>
<feature type="domain" description="C1q" evidence="6">
    <location>
        <begin position="96"/>
        <end position="235"/>
    </location>
</feature>
<dbReference type="Proteomes" id="UP000694568">
    <property type="component" value="Unplaced"/>
</dbReference>